<dbReference type="PANTHER" id="PTHR48081">
    <property type="entry name" value="AB HYDROLASE SUPERFAMILY PROTEIN C4A8.06C"/>
    <property type="match status" value="1"/>
</dbReference>
<feature type="domain" description="BD-FAE-like" evidence="4">
    <location>
        <begin position="165"/>
        <end position="249"/>
    </location>
</feature>
<gene>
    <name evidence="5" type="ORF">CLV62_1365</name>
</gene>
<sequence>MGITKFNNITRLSNMILSLLLILSLTNCAESDPANANKPNQEVVDETGSGNEDEENNGNMGTHLTTNNYVRDIVNHPAFEGFGDLLLTRDNNSSYYDTPLSNIGSLMPYHSNVRPDVVLGALNHLIDEVKDNKTVFYDIYTEQQKQQDPAKRNTGIFFYRGNPNAPFAVVCPGGGFSYVGSLHEGFPLAQVISEKGYNAFVIRYRIGGEQIASEDLAAALSFIFRNASSLEVSTENYSLWGGSAGGRMVGNIAMYGASYFGYNVPKPGTAVIIYTGQTSYSADFPPTFLAVSANDGIASPSVMEQRSQNLRSAGVDVEFHKYQSSGHGFGVGTGTDAQGWMDHAVRFWEKYITK</sequence>
<dbReference type="Pfam" id="PF20434">
    <property type="entry name" value="BD-FAE"/>
    <property type="match status" value="1"/>
</dbReference>
<dbReference type="InterPro" id="IPR049492">
    <property type="entry name" value="BD-FAE-like_dom"/>
</dbReference>
<protein>
    <submittedName>
        <fullName evidence="5">Acetyl esterase/lipase</fullName>
    </submittedName>
</protein>
<dbReference type="PANTHER" id="PTHR48081:SF6">
    <property type="entry name" value="PEPTIDASE S9 PROLYL OLIGOPEPTIDASE CATALYTIC DOMAIN-CONTAINING PROTEIN"/>
    <property type="match status" value="1"/>
</dbReference>
<name>A0A2V3PKE9_9BACT</name>
<evidence type="ECO:0000259" key="4">
    <source>
        <dbReference type="Pfam" id="PF20434"/>
    </source>
</evidence>
<keyword evidence="6" id="KW-1185">Reference proteome</keyword>
<evidence type="ECO:0000313" key="6">
    <source>
        <dbReference type="Proteomes" id="UP000247973"/>
    </source>
</evidence>
<reference evidence="5 6" key="1">
    <citation type="submission" date="2018-03" db="EMBL/GenBank/DDBJ databases">
        <title>Genomic Encyclopedia of Archaeal and Bacterial Type Strains, Phase II (KMG-II): from individual species to whole genera.</title>
        <authorList>
            <person name="Goeker M."/>
        </authorList>
    </citation>
    <scope>NUCLEOTIDE SEQUENCE [LARGE SCALE GENOMIC DNA]</scope>
    <source>
        <strain evidence="5 6">DSM 100214</strain>
    </source>
</reference>
<feature type="region of interest" description="Disordered" evidence="2">
    <location>
        <begin position="32"/>
        <end position="64"/>
    </location>
</feature>
<evidence type="ECO:0000313" key="5">
    <source>
        <dbReference type="EMBL" id="PXV59384.1"/>
    </source>
</evidence>
<feature type="chain" id="PRO_5016059077" evidence="3">
    <location>
        <begin position="30"/>
        <end position="354"/>
    </location>
</feature>
<proteinExistence type="predicted"/>
<keyword evidence="3" id="KW-0732">Signal</keyword>
<feature type="signal peptide" evidence="3">
    <location>
        <begin position="1"/>
        <end position="29"/>
    </location>
</feature>
<dbReference type="EMBL" id="QICL01000036">
    <property type="protein sequence ID" value="PXV59384.1"/>
    <property type="molecule type" value="Genomic_DNA"/>
</dbReference>
<dbReference type="SUPFAM" id="SSF53474">
    <property type="entry name" value="alpha/beta-Hydrolases"/>
    <property type="match status" value="1"/>
</dbReference>
<dbReference type="GO" id="GO:0016787">
    <property type="term" value="F:hydrolase activity"/>
    <property type="evidence" value="ECO:0007669"/>
    <property type="project" value="UniProtKB-KW"/>
</dbReference>
<keyword evidence="1" id="KW-0378">Hydrolase</keyword>
<comment type="caution">
    <text evidence="5">The sequence shown here is derived from an EMBL/GenBank/DDBJ whole genome shotgun (WGS) entry which is preliminary data.</text>
</comment>
<dbReference type="InterPro" id="IPR029058">
    <property type="entry name" value="AB_hydrolase_fold"/>
</dbReference>
<dbReference type="RefSeq" id="WP_221409258.1">
    <property type="nucleotide sequence ID" value="NZ_QICL01000036.1"/>
</dbReference>
<dbReference type="Gene3D" id="3.40.50.1820">
    <property type="entry name" value="alpha/beta hydrolase"/>
    <property type="match status" value="1"/>
</dbReference>
<evidence type="ECO:0000256" key="2">
    <source>
        <dbReference type="SAM" id="MobiDB-lite"/>
    </source>
</evidence>
<dbReference type="AlphaFoldDB" id="A0A2V3PKE9"/>
<evidence type="ECO:0000256" key="1">
    <source>
        <dbReference type="ARBA" id="ARBA00022801"/>
    </source>
</evidence>
<dbReference type="Proteomes" id="UP000247973">
    <property type="component" value="Unassembled WGS sequence"/>
</dbReference>
<organism evidence="5 6">
    <name type="scientific">Dysgonomonas alginatilytica</name>
    <dbReference type="NCBI Taxonomy" id="1605892"/>
    <lineage>
        <taxon>Bacteria</taxon>
        <taxon>Pseudomonadati</taxon>
        <taxon>Bacteroidota</taxon>
        <taxon>Bacteroidia</taxon>
        <taxon>Bacteroidales</taxon>
        <taxon>Dysgonomonadaceae</taxon>
        <taxon>Dysgonomonas</taxon>
    </lineage>
</organism>
<accession>A0A2V3PKE9</accession>
<evidence type="ECO:0000256" key="3">
    <source>
        <dbReference type="SAM" id="SignalP"/>
    </source>
</evidence>
<dbReference type="InterPro" id="IPR050300">
    <property type="entry name" value="GDXG_lipolytic_enzyme"/>
</dbReference>